<comment type="function">
    <text evidence="7">Polymerizes chitin, a structural polymer of the cell wall and septum, by transferring the sugar moiety of UDP-GlcNAc to the non-reducing end of the growing chitin polymer.</text>
</comment>
<evidence type="ECO:0000256" key="1">
    <source>
        <dbReference type="ARBA" id="ARBA00004141"/>
    </source>
</evidence>
<feature type="region of interest" description="Disordered" evidence="8">
    <location>
        <begin position="1"/>
        <end position="78"/>
    </location>
</feature>
<evidence type="ECO:0000256" key="7">
    <source>
        <dbReference type="RuleBase" id="RU366040"/>
    </source>
</evidence>
<dbReference type="InterPro" id="IPR004835">
    <property type="entry name" value="Chitin_synth"/>
</dbReference>
<proteinExistence type="inferred from homology"/>
<reference evidence="10" key="1">
    <citation type="submission" date="2020-05" db="EMBL/GenBank/DDBJ databases">
        <title>Phylogenomic resolution of chytrid fungi.</title>
        <authorList>
            <person name="Stajich J.E."/>
            <person name="Amses K."/>
            <person name="Simmons R."/>
            <person name="Seto K."/>
            <person name="Myers J."/>
            <person name="Bonds A."/>
            <person name="Quandt C.A."/>
            <person name="Barry K."/>
            <person name="Liu P."/>
            <person name="Grigoriev I."/>
            <person name="Longcore J.E."/>
            <person name="James T.Y."/>
        </authorList>
    </citation>
    <scope>NUCLEOTIDE SEQUENCE</scope>
    <source>
        <strain evidence="10">JEL0476</strain>
    </source>
</reference>
<keyword evidence="7" id="KW-0961">Cell wall biogenesis/degradation</keyword>
<dbReference type="EMBL" id="JADGJW010000317">
    <property type="protein sequence ID" value="KAJ3220048.1"/>
    <property type="molecule type" value="Genomic_DNA"/>
</dbReference>
<dbReference type="GO" id="GO:0004100">
    <property type="term" value="F:chitin synthase activity"/>
    <property type="evidence" value="ECO:0007669"/>
    <property type="project" value="UniProtKB-UniRule"/>
</dbReference>
<feature type="compositionally biased region" description="Polar residues" evidence="8">
    <location>
        <begin position="42"/>
        <end position="53"/>
    </location>
</feature>
<dbReference type="InterPro" id="IPR029044">
    <property type="entry name" value="Nucleotide-diphossugar_trans"/>
</dbReference>
<dbReference type="GO" id="GO:0030428">
    <property type="term" value="C:cell septum"/>
    <property type="evidence" value="ECO:0007669"/>
    <property type="project" value="TreeGrafter"/>
</dbReference>
<dbReference type="SUPFAM" id="SSF53448">
    <property type="entry name" value="Nucleotide-diphospho-sugar transferases"/>
    <property type="match status" value="1"/>
</dbReference>
<keyword evidence="3 7" id="KW-0328">Glycosyltransferase</keyword>
<feature type="transmembrane region" description="Helical" evidence="7">
    <location>
        <begin position="612"/>
        <end position="633"/>
    </location>
</feature>
<dbReference type="GO" id="GO:0005886">
    <property type="term" value="C:plasma membrane"/>
    <property type="evidence" value="ECO:0007669"/>
    <property type="project" value="UniProtKB-SubCell"/>
</dbReference>
<evidence type="ECO:0000256" key="5">
    <source>
        <dbReference type="ARBA" id="ARBA00022989"/>
    </source>
</evidence>
<protein>
    <recommendedName>
        <fullName evidence="2 7">Chitin synthase</fullName>
        <ecNumber evidence="2 7">2.4.1.16</ecNumber>
    </recommendedName>
</protein>
<sequence>MSSRYQPVADPAANNNSDPNAVKRYQLGQLPFQEQGYHQGGKPNTTHEQSLFAPNNHFNSSSQTSSNHSRSPDTRINLPNDYSVEIPVGKGALTGALYTTQREFTHLRYTAATVSPNLEIDDPTVDFSKSYSLRQTEYHRKTKIALVVTMYNENDDLFCKSISAVFKNVAYLCARWGNDAWKNFVLVIVSDGREKCNERVKTVLGCMGVYADVALPERNGKKVAAHLFEYSAQIHYDANLEQVDCQKGFFPVQTIFLLKEKNAKKINSHRWFFRGVCEILNPEVCFLLDVGTKPTIQSFYHLYRAFERDPQVGGACGEIKAELGPYWKNLLNPLVATQNFEYKMSNILDKPLESVFGYISVLPGAFSAYRFEALRGQPLRMYFLGETMEGGADLFKANMYLAEDRILCFELVTKVNSSWVLKYVKSAEAETDVPSELPELISQRRRWLNGSFFAAVHALMHWSYIFRSGHSVGRKFALCADTNLHDVSWGTKGDNKVEEKLVVVGPKGNLLEKNIDDKLLAIPTTSDEADYYWKSFNEKFQIQKLDRTEKVQKRDAKTKLEDDFKLFRTKVVLFWVLSNGALILIFTSDYIARNVFKKDVKSSSEISPFLIFIFWSVAFLSFIRFTFSSIYLAKWWREKINDSNLVAAKQTV</sequence>
<feature type="domain" description="Chitin synthase N-terminal" evidence="9">
    <location>
        <begin position="82"/>
        <end position="142"/>
    </location>
</feature>
<accession>A0AAD5XZL0</accession>
<feature type="compositionally biased region" description="Low complexity" evidence="8">
    <location>
        <begin position="55"/>
        <end position="69"/>
    </location>
</feature>
<dbReference type="Proteomes" id="UP001211065">
    <property type="component" value="Unassembled WGS sequence"/>
</dbReference>
<comment type="caution">
    <text evidence="7">Lacks conserved residue(s) required for the propagation of feature annotation.</text>
</comment>
<keyword evidence="5 7" id="KW-1133">Transmembrane helix</keyword>
<dbReference type="CDD" id="cd04190">
    <property type="entry name" value="Chitin_synth_C"/>
    <property type="match status" value="1"/>
</dbReference>
<evidence type="ECO:0000313" key="10">
    <source>
        <dbReference type="EMBL" id="KAJ3220048.1"/>
    </source>
</evidence>
<dbReference type="PANTHER" id="PTHR22914">
    <property type="entry name" value="CHITIN SYNTHASE"/>
    <property type="match status" value="1"/>
</dbReference>
<evidence type="ECO:0000259" key="9">
    <source>
        <dbReference type="Pfam" id="PF08407"/>
    </source>
</evidence>
<gene>
    <name evidence="10" type="primary">CHS1_1</name>
    <name evidence="10" type="ORF">HK099_004477</name>
</gene>
<name>A0AAD5XZL0_9FUNG</name>
<keyword evidence="7" id="KW-0808">Transferase</keyword>
<evidence type="ECO:0000256" key="4">
    <source>
        <dbReference type="ARBA" id="ARBA00022692"/>
    </source>
</evidence>
<comment type="caution">
    <text evidence="10">The sequence shown here is derived from an EMBL/GenBank/DDBJ whole genome shotgun (WGS) entry which is preliminary data.</text>
</comment>
<keyword evidence="4 7" id="KW-0812">Transmembrane</keyword>
<organism evidence="10 11">
    <name type="scientific">Clydaea vesicula</name>
    <dbReference type="NCBI Taxonomy" id="447962"/>
    <lineage>
        <taxon>Eukaryota</taxon>
        <taxon>Fungi</taxon>
        <taxon>Fungi incertae sedis</taxon>
        <taxon>Chytridiomycota</taxon>
        <taxon>Chytridiomycota incertae sedis</taxon>
        <taxon>Chytridiomycetes</taxon>
        <taxon>Lobulomycetales</taxon>
        <taxon>Lobulomycetaceae</taxon>
        <taxon>Clydaea</taxon>
    </lineage>
</organism>
<evidence type="ECO:0000256" key="6">
    <source>
        <dbReference type="ARBA" id="ARBA00023136"/>
    </source>
</evidence>
<keyword evidence="7" id="KW-1003">Cell membrane</keyword>
<keyword evidence="6 7" id="KW-0472">Membrane</keyword>
<dbReference type="GO" id="GO:0071555">
    <property type="term" value="P:cell wall organization"/>
    <property type="evidence" value="ECO:0007669"/>
    <property type="project" value="UniProtKB-KW"/>
</dbReference>
<evidence type="ECO:0000313" key="11">
    <source>
        <dbReference type="Proteomes" id="UP001211065"/>
    </source>
</evidence>
<evidence type="ECO:0000256" key="2">
    <source>
        <dbReference type="ARBA" id="ARBA00012543"/>
    </source>
</evidence>
<dbReference type="AlphaFoldDB" id="A0AAD5XZL0"/>
<dbReference type="Pfam" id="PF01644">
    <property type="entry name" value="Chitin_synth_1"/>
    <property type="match status" value="1"/>
</dbReference>
<dbReference type="PANTHER" id="PTHR22914:SF44">
    <property type="entry name" value="CHITIN SYNTHASE 2"/>
    <property type="match status" value="1"/>
</dbReference>
<comment type="subcellular location">
    <subcellularLocation>
        <location evidence="7">Cell membrane</location>
        <topology evidence="7">Multi-pass membrane protein</topology>
    </subcellularLocation>
    <subcellularLocation>
        <location evidence="1">Membrane</location>
        <topology evidence="1">Multi-pass membrane protein</topology>
    </subcellularLocation>
</comment>
<feature type="transmembrane region" description="Helical" evidence="7">
    <location>
        <begin position="447"/>
        <end position="466"/>
    </location>
</feature>
<dbReference type="InterPro" id="IPR013616">
    <property type="entry name" value="Chitin_synth_N"/>
</dbReference>
<comment type="similarity">
    <text evidence="7">Belongs to the chitin synthase family.</text>
</comment>
<keyword evidence="11" id="KW-1185">Reference proteome</keyword>
<evidence type="ECO:0000256" key="3">
    <source>
        <dbReference type="ARBA" id="ARBA00022676"/>
    </source>
</evidence>
<dbReference type="Pfam" id="PF08407">
    <property type="entry name" value="Chitin_synth_1N"/>
    <property type="match status" value="1"/>
</dbReference>
<feature type="transmembrane region" description="Helical" evidence="7">
    <location>
        <begin position="572"/>
        <end position="592"/>
    </location>
</feature>
<dbReference type="EC" id="2.4.1.16" evidence="2 7"/>
<evidence type="ECO:0000256" key="8">
    <source>
        <dbReference type="SAM" id="MobiDB-lite"/>
    </source>
</evidence>
<dbReference type="GO" id="GO:0006031">
    <property type="term" value="P:chitin biosynthetic process"/>
    <property type="evidence" value="ECO:0007669"/>
    <property type="project" value="UniProtKB-UniRule"/>
</dbReference>
<comment type="catalytic activity">
    <reaction evidence="7">
        <text>[(1-&gt;4)-N-acetyl-beta-D-glucosaminyl](n) + UDP-N-acetyl-alpha-D-glucosamine = [(1-&gt;4)-N-acetyl-beta-D-glucosaminyl](n+1) + UDP + H(+)</text>
        <dbReference type="Rhea" id="RHEA:16637"/>
        <dbReference type="Rhea" id="RHEA-COMP:9593"/>
        <dbReference type="Rhea" id="RHEA-COMP:9595"/>
        <dbReference type="ChEBI" id="CHEBI:15378"/>
        <dbReference type="ChEBI" id="CHEBI:17029"/>
        <dbReference type="ChEBI" id="CHEBI:57705"/>
        <dbReference type="ChEBI" id="CHEBI:58223"/>
        <dbReference type="EC" id="2.4.1.16"/>
    </reaction>
</comment>
<feature type="compositionally biased region" description="Low complexity" evidence="8">
    <location>
        <begin position="9"/>
        <end position="20"/>
    </location>
</feature>